<evidence type="ECO:0000313" key="7">
    <source>
        <dbReference type="EMBL" id="WXB15395.1"/>
    </source>
</evidence>
<dbReference type="Gene3D" id="1.10.357.10">
    <property type="entry name" value="Tetracycline Repressor, domain 2"/>
    <property type="match status" value="1"/>
</dbReference>
<organism evidence="7 8">
    <name type="scientific">Pendulispora albinea</name>
    <dbReference type="NCBI Taxonomy" id="2741071"/>
    <lineage>
        <taxon>Bacteria</taxon>
        <taxon>Pseudomonadati</taxon>
        <taxon>Myxococcota</taxon>
        <taxon>Myxococcia</taxon>
        <taxon>Myxococcales</taxon>
        <taxon>Sorangiineae</taxon>
        <taxon>Pendulisporaceae</taxon>
        <taxon>Pendulispora</taxon>
    </lineage>
</organism>
<evidence type="ECO:0000259" key="6">
    <source>
        <dbReference type="PROSITE" id="PS50977"/>
    </source>
</evidence>
<proteinExistence type="predicted"/>
<dbReference type="InterPro" id="IPR050109">
    <property type="entry name" value="HTH-type_TetR-like_transc_reg"/>
</dbReference>
<keyword evidence="1" id="KW-0805">Transcription regulation</keyword>
<feature type="domain" description="HTH tetR-type" evidence="6">
    <location>
        <begin position="7"/>
        <end position="66"/>
    </location>
</feature>
<dbReference type="Pfam" id="PF00440">
    <property type="entry name" value="TetR_N"/>
    <property type="match status" value="1"/>
</dbReference>
<name>A0ABZ2LXC8_9BACT</name>
<dbReference type="PANTHER" id="PTHR30055">
    <property type="entry name" value="HTH-TYPE TRANSCRIPTIONAL REGULATOR RUTR"/>
    <property type="match status" value="1"/>
</dbReference>
<keyword evidence="3" id="KW-0804">Transcription</keyword>
<evidence type="ECO:0000256" key="5">
    <source>
        <dbReference type="SAM" id="Phobius"/>
    </source>
</evidence>
<dbReference type="InterPro" id="IPR036271">
    <property type="entry name" value="Tet_transcr_reg_TetR-rel_C_sf"/>
</dbReference>
<evidence type="ECO:0000256" key="2">
    <source>
        <dbReference type="ARBA" id="ARBA00023125"/>
    </source>
</evidence>
<dbReference type="SUPFAM" id="SSF46689">
    <property type="entry name" value="Homeodomain-like"/>
    <property type="match status" value="1"/>
</dbReference>
<dbReference type="Gene3D" id="1.10.10.60">
    <property type="entry name" value="Homeodomain-like"/>
    <property type="match status" value="1"/>
</dbReference>
<accession>A0ABZ2LXC8</accession>
<reference evidence="7 8" key="1">
    <citation type="submission" date="2021-12" db="EMBL/GenBank/DDBJ databases">
        <title>Discovery of the Pendulisporaceae a myxobacterial family with distinct sporulation behavior and unique specialized metabolism.</title>
        <authorList>
            <person name="Garcia R."/>
            <person name="Popoff A."/>
            <person name="Bader C.D."/>
            <person name="Loehr J."/>
            <person name="Walesch S."/>
            <person name="Walt C."/>
            <person name="Boldt J."/>
            <person name="Bunk B."/>
            <person name="Haeckl F.J.F.P.J."/>
            <person name="Gunesch A.P."/>
            <person name="Birkelbach J."/>
            <person name="Nuebel U."/>
            <person name="Pietschmann T."/>
            <person name="Bach T."/>
            <person name="Mueller R."/>
        </authorList>
    </citation>
    <scope>NUCLEOTIDE SEQUENCE [LARGE SCALE GENOMIC DNA]</scope>
    <source>
        <strain evidence="7 8">MSr11954</strain>
    </source>
</reference>
<protein>
    <submittedName>
        <fullName evidence="7">TetR/AcrR family transcriptional regulator</fullName>
    </submittedName>
</protein>
<keyword evidence="5" id="KW-1133">Transmembrane helix</keyword>
<dbReference type="PROSITE" id="PS50977">
    <property type="entry name" value="HTH_TETR_2"/>
    <property type="match status" value="1"/>
</dbReference>
<evidence type="ECO:0000256" key="1">
    <source>
        <dbReference type="ARBA" id="ARBA00023015"/>
    </source>
</evidence>
<dbReference type="InterPro" id="IPR009057">
    <property type="entry name" value="Homeodomain-like_sf"/>
</dbReference>
<keyword evidence="5" id="KW-0472">Membrane</keyword>
<dbReference type="RefSeq" id="WP_394825021.1">
    <property type="nucleotide sequence ID" value="NZ_CP089984.1"/>
</dbReference>
<feature type="transmembrane region" description="Helical" evidence="5">
    <location>
        <begin position="156"/>
        <end position="174"/>
    </location>
</feature>
<dbReference type="InterPro" id="IPR001647">
    <property type="entry name" value="HTH_TetR"/>
</dbReference>
<evidence type="ECO:0000256" key="4">
    <source>
        <dbReference type="PROSITE-ProRule" id="PRU00335"/>
    </source>
</evidence>
<keyword evidence="8" id="KW-1185">Reference proteome</keyword>
<keyword evidence="5" id="KW-0812">Transmembrane</keyword>
<feature type="DNA-binding region" description="H-T-H motif" evidence="4">
    <location>
        <begin position="29"/>
        <end position="48"/>
    </location>
</feature>
<keyword evidence="2 4" id="KW-0238">DNA-binding</keyword>
<evidence type="ECO:0000313" key="8">
    <source>
        <dbReference type="Proteomes" id="UP001370348"/>
    </source>
</evidence>
<dbReference type="SUPFAM" id="SSF48498">
    <property type="entry name" value="Tetracyclin repressor-like, C-terminal domain"/>
    <property type="match status" value="1"/>
</dbReference>
<dbReference type="Proteomes" id="UP001370348">
    <property type="component" value="Chromosome"/>
</dbReference>
<sequence>MAETKEQKQLSRIRRAALAVFAEYRGKATMAMIAKRARLSEETLLTHYASKDDLFADVLALGALEMVTPGAMKGFSDILALPWKDARKPLTTYFTNYAQFVRTNAPRVKPVLQEAILRPQTFARVLAARRGAYPRFCNLVEDLQARGRVRRDVTPIALLCMVLSTAWGYGLARAVLMPDADWDDDALALMFASVLADGTRPRTRRVVKKKTKR</sequence>
<evidence type="ECO:0000256" key="3">
    <source>
        <dbReference type="ARBA" id="ARBA00023163"/>
    </source>
</evidence>
<dbReference type="PANTHER" id="PTHR30055:SF234">
    <property type="entry name" value="HTH-TYPE TRANSCRIPTIONAL REGULATOR BETI"/>
    <property type="match status" value="1"/>
</dbReference>
<dbReference type="EMBL" id="CP089984">
    <property type="protein sequence ID" value="WXB15395.1"/>
    <property type="molecule type" value="Genomic_DNA"/>
</dbReference>
<gene>
    <name evidence="7" type="ORF">LZC94_47190</name>
</gene>